<dbReference type="InterPro" id="IPR053164">
    <property type="entry name" value="IS1016-like_transposase"/>
</dbReference>
<gene>
    <name evidence="2" type="ORF">RF11_07432</name>
</gene>
<reference evidence="2 3" key="1">
    <citation type="journal article" date="2014" name="Genome Biol. Evol.">
        <title>The genome of the myxosporean Thelohanellus kitauei shows adaptations to nutrient acquisition within its fish host.</title>
        <authorList>
            <person name="Yang Y."/>
            <person name="Xiong J."/>
            <person name="Zhou Z."/>
            <person name="Huo F."/>
            <person name="Miao W."/>
            <person name="Ran C."/>
            <person name="Liu Y."/>
            <person name="Zhang J."/>
            <person name="Feng J."/>
            <person name="Wang M."/>
            <person name="Wang M."/>
            <person name="Wang L."/>
            <person name="Yao B."/>
        </authorList>
    </citation>
    <scope>NUCLEOTIDE SEQUENCE [LARGE SCALE GENOMIC DNA]</scope>
    <source>
        <strain evidence="2">Wuqing</strain>
    </source>
</reference>
<evidence type="ECO:0000259" key="1">
    <source>
        <dbReference type="SMART" id="SM01126"/>
    </source>
</evidence>
<organism evidence="2 3">
    <name type="scientific">Thelohanellus kitauei</name>
    <name type="common">Myxosporean</name>
    <dbReference type="NCBI Taxonomy" id="669202"/>
    <lineage>
        <taxon>Eukaryota</taxon>
        <taxon>Metazoa</taxon>
        <taxon>Cnidaria</taxon>
        <taxon>Myxozoa</taxon>
        <taxon>Myxosporea</taxon>
        <taxon>Bivalvulida</taxon>
        <taxon>Platysporina</taxon>
        <taxon>Myxobolidae</taxon>
        <taxon>Thelohanellus</taxon>
    </lineage>
</organism>
<dbReference type="AlphaFoldDB" id="A0A0C2NEX4"/>
<name>A0A0C2NEX4_THEKT</name>
<keyword evidence="3" id="KW-1185">Reference proteome</keyword>
<evidence type="ECO:0000313" key="3">
    <source>
        <dbReference type="Proteomes" id="UP000031668"/>
    </source>
</evidence>
<dbReference type="EMBL" id="JWZT01000170">
    <property type="protein sequence ID" value="KII74920.1"/>
    <property type="molecule type" value="Genomic_DNA"/>
</dbReference>
<dbReference type="OMA" id="RIPENRC"/>
<dbReference type="PANTHER" id="PTHR47163">
    <property type="entry name" value="DDE_TNP_IS1595 DOMAIN-CONTAINING PROTEIN"/>
    <property type="match status" value="1"/>
</dbReference>
<dbReference type="PANTHER" id="PTHR47163:SF2">
    <property type="entry name" value="SI:DKEY-17M8.2"/>
    <property type="match status" value="1"/>
</dbReference>
<sequence length="202" mass="23438">MGMHVNGVLEATCLSSKTISDWVKFIQKLLGDSVDFDDTMIGGKYIVIEIDEMNLGKRKYDRGHRVDGVWVVAGIQRIPENRCFAVEVDNRDSPTMCRILSEFVRPGSIIHTDMWNTYKNPCIELGFDHKIIDHPVTFKDPVTSVHTDTIEGLNNGLKYQIKARNRTKKDNCNHLLYIFWKRINKKKKWPSFLEAFKNTEYI</sequence>
<dbReference type="SMART" id="SM01126">
    <property type="entry name" value="DDE_Tnp_IS1595"/>
    <property type="match status" value="1"/>
</dbReference>
<feature type="domain" description="ISXO2-like transposase" evidence="1">
    <location>
        <begin position="40"/>
        <end position="165"/>
    </location>
</feature>
<accession>A0A0C2NEX4</accession>
<evidence type="ECO:0000313" key="2">
    <source>
        <dbReference type="EMBL" id="KII74920.1"/>
    </source>
</evidence>
<proteinExistence type="predicted"/>
<protein>
    <recommendedName>
        <fullName evidence="1">ISXO2-like transposase domain-containing protein</fullName>
    </recommendedName>
</protein>
<dbReference type="Proteomes" id="UP000031668">
    <property type="component" value="Unassembled WGS sequence"/>
</dbReference>
<dbReference type="InterPro" id="IPR024445">
    <property type="entry name" value="Tnp_ISXO2-like"/>
</dbReference>
<dbReference type="OrthoDB" id="5984690at2759"/>
<comment type="caution">
    <text evidence="2">The sequence shown here is derived from an EMBL/GenBank/DDBJ whole genome shotgun (WGS) entry which is preliminary data.</text>
</comment>
<dbReference type="Pfam" id="PF12762">
    <property type="entry name" value="DDE_Tnp_IS1595"/>
    <property type="match status" value="1"/>
</dbReference>